<evidence type="ECO:0000313" key="3">
    <source>
        <dbReference type="Proteomes" id="UP000664859"/>
    </source>
</evidence>
<feature type="compositionally biased region" description="Pro residues" evidence="1">
    <location>
        <begin position="12"/>
        <end position="32"/>
    </location>
</feature>
<accession>A0A836CPK5</accession>
<gene>
    <name evidence="2" type="ORF">JKP88DRAFT_272178</name>
</gene>
<sequence>MSAARRPRGRAGPPPARTSSPAPAPALAPAPDPATGLAGSVVALARPPLGLSAALFVAVLFPGSRAPRVYVGAAAAALVALK</sequence>
<comment type="caution">
    <text evidence="2">The sequence shown here is derived from an EMBL/GenBank/DDBJ whole genome shotgun (WGS) entry which is preliminary data.</text>
</comment>
<dbReference type="Proteomes" id="UP000664859">
    <property type="component" value="Unassembled WGS sequence"/>
</dbReference>
<keyword evidence="3" id="KW-1185">Reference proteome</keyword>
<evidence type="ECO:0000256" key="1">
    <source>
        <dbReference type="SAM" id="MobiDB-lite"/>
    </source>
</evidence>
<evidence type="ECO:0000313" key="2">
    <source>
        <dbReference type="EMBL" id="KAG5192863.1"/>
    </source>
</evidence>
<reference evidence="2" key="1">
    <citation type="submission" date="2021-02" db="EMBL/GenBank/DDBJ databases">
        <title>First Annotated Genome of the Yellow-green Alga Tribonema minus.</title>
        <authorList>
            <person name="Mahan K.M."/>
        </authorList>
    </citation>
    <scope>NUCLEOTIDE SEQUENCE</scope>
    <source>
        <strain evidence="2">UTEX B ZZ1240</strain>
    </source>
</reference>
<organism evidence="2 3">
    <name type="scientific">Tribonema minus</name>
    <dbReference type="NCBI Taxonomy" id="303371"/>
    <lineage>
        <taxon>Eukaryota</taxon>
        <taxon>Sar</taxon>
        <taxon>Stramenopiles</taxon>
        <taxon>Ochrophyta</taxon>
        <taxon>PX clade</taxon>
        <taxon>Xanthophyceae</taxon>
        <taxon>Tribonematales</taxon>
        <taxon>Tribonemataceae</taxon>
        <taxon>Tribonema</taxon>
    </lineage>
</organism>
<name>A0A836CPK5_9STRA</name>
<proteinExistence type="predicted"/>
<dbReference type="EMBL" id="JAFCMP010000001">
    <property type="protein sequence ID" value="KAG5192863.1"/>
    <property type="molecule type" value="Genomic_DNA"/>
</dbReference>
<protein>
    <submittedName>
        <fullName evidence="2">Uncharacterized protein</fullName>
    </submittedName>
</protein>
<dbReference type="AlphaFoldDB" id="A0A836CPK5"/>
<feature type="region of interest" description="Disordered" evidence="1">
    <location>
        <begin position="1"/>
        <end position="32"/>
    </location>
</feature>